<feature type="region of interest" description="Disordered" evidence="1">
    <location>
        <begin position="1"/>
        <end position="124"/>
    </location>
</feature>
<dbReference type="PANTHER" id="PTHR12436:SF17">
    <property type="entry name" value="SAC3 FAMILY PROTEIN B"/>
    <property type="match status" value="1"/>
</dbReference>
<dbReference type="RefSeq" id="XP_021837405.2">
    <property type="nucleotide sequence ID" value="XM_021981713.2"/>
</dbReference>
<dbReference type="Pfam" id="PF03399">
    <property type="entry name" value="SAC3_GANP"/>
    <property type="match status" value="1"/>
</dbReference>
<feature type="compositionally biased region" description="Polar residues" evidence="1">
    <location>
        <begin position="316"/>
        <end position="326"/>
    </location>
</feature>
<accession>A0A9R0JK86</accession>
<gene>
    <name evidence="4 5" type="primary">LOC110777097</name>
</gene>
<name>A0A9R0JK86_SPIOL</name>
<reference evidence="3" key="1">
    <citation type="journal article" date="2021" name="Nat. Commun.">
        <title>Genomic analyses provide insights into spinach domestication and the genetic basis of agronomic traits.</title>
        <authorList>
            <person name="Cai X."/>
            <person name="Sun X."/>
            <person name="Xu C."/>
            <person name="Sun H."/>
            <person name="Wang X."/>
            <person name="Ge C."/>
            <person name="Zhang Z."/>
            <person name="Wang Q."/>
            <person name="Fei Z."/>
            <person name="Jiao C."/>
            <person name="Wang Q."/>
        </authorList>
    </citation>
    <scope>NUCLEOTIDE SEQUENCE [LARGE SCALE GENOMIC DNA]</scope>
    <source>
        <strain evidence="3">cv. Varoflay</strain>
    </source>
</reference>
<dbReference type="Proteomes" id="UP000813463">
    <property type="component" value="Chromosome 5"/>
</dbReference>
<feature type="compositionally biased region" description="Polar residues" evidence="1">
    <location>
        <begin position="170"/>
        <end position="179"/>
    </location>
</feature>
<organism evidence="3 4">
    <name type="scientific">Spinacia oleracea</name>
    <name type="common">Spinach</name>
    <dbReference type="NCBI Taxonomy" id="3562"/>
    <lineage>
        <taxon>Eukaryota</taxon>
        <taxon>Viridiplantae</taxon>
        <taxon>Streptophyta</taxon>
        <taxon>Embryophyta</taxon>
        <taxon>Tracheophyta</taxon>
        <taxon>Spermatophyta</taxon>
        <taxon>Magnoliopsida</taxon>
        <taxon>eudicotyledons</taxon>
        <taxon>Gunneridae</taxon>
        <taxon>Pentapetalae</taxon>
        <taxon>Caryophyllales</taxon>
        <taxon>Chenopodiaceae</taxon>
        <taxon>Chenopodioideae</taxon>
        <taxon>Anserineae</taxon>
        <taxon>Spinacia</taxon>
    </lineage>
</organism>
<dbReference type="GeneID" id="110777097"/>
<feature type="compositionally biased region" description="Pro residues" evidence="1">
    <location>
        <begin position="26"/>
        <end position="37"/>
    </location>
</feature>
<dbReference type="Gene3D" id="1.25.40.990">
    <property type="match status" value="1"/>
</dbReference>
<dbReference type="PROSITE" id="PS50250">
    <property type="entry name" value="PCI"/>
    <property type="match status" value="1"/>
</dbReference>
<feature type="compositionally biased region" description="Low complexity" evidence="1">
    <location>
        <begin position="257"/>
        <end position="266"/>
    </location>
</feature>
<evidence type="ECO:0000313" key="3">
    <source>
        <dbReference type="Proteomes" id="UP000813463"/>
    </source>
</evidence>
<feature type="domain" description="PCI" evidence="2">
    <location>
        <begin position="553"/>
        <end position="742"/>
    </location>
</feature>
<evidence type="ECO:0000259" key="2">
    <source>
        <dbReference type="PROSITE" id="PS50250"/>
    </source>
</evidence>
<feature type="region of interest" description="Disordered" evidence="1">
    <location>
        <begin position="415"/>
        <end position="440"/>
    </location>
</feature>
<reference evidence="4 5" key="2">
    <citation type="submission" date="2025-05" db="UniProtKB">
        <authorList>
            <consortium name="RefSeq"/>
        </authorList>
    </citation>
    <scope>IDENTIFICATION</scope>
    <source>
        <tissue evidence="4 5">Leaf</tissue>
    </source>
</reference>
<evidence type="ECO:0000256" key="1">
    <source>
        <dbReference type="SAM" id="MobiDB-lite"/>
    </source>
</evidence>
<feature type="compositionally biased region" description="Polar residues" evidence="1">
    <location>
        <begin position="112"/>
        <end position="123"/>
    </location>
</feature>
<evidence type="ECO:0000313" key="4">
    <source>
        <dbReference type="RefSeq" id="XP_021837405.2"/>
    </source>
</evidence>
<feature type="region of interest" description="Disordered" evidence="1">
    <location>
        <begin position="249"/>
        <end position="336"/>
    </location>
</feature>
<feature type="compositionally biased region" description="Basic and acidic residues" evidence="1">
    <location>
        <begin position="419"/>
        <end position="440"/>
    </location>
</feature>
<dbReference type="InterPro" id="IPR045107">
    <property type="entry name" value="SAC3/GANP/THP3"/>
</dbReference>
<feature type="region of interest" description="Disordered" evidence="1">
    <location>
        <begin position="168"/>
        <end position="218"/>
    </location>
</feature>
<feature type="compositionally biased region" description="Polar residues" evidence="1">
    <location>
        <begin position="191"/>
        <end position="205"/>
    </location>
</feature>
<proteinExistence type="predicted"/>
<evidence type="ECO:0000313" key="5">
    <source>
        <dbReference type="RefSeq" id="XP_021837414.2"/>
    </source>
</evidence>
<dbReference type="InterPro" id="IPR000717">
    <property type="entry name" value="PCI_dom"/>
</dbReference>
<dbReference type="PANTHER" id="PTHR12436">
    <property type="entry name" value="80 KDA MCM3-ASSOCIATED PROTEIN"/>
    <property type="match status" value="1"/>
</dbReference>
<dbReference type="InterPro" id="IPR005062">
    <property type="entry name" value="SAC3/GANP/THP3_conserved"/>
</dbReference>
<protein>
    <submittedName>
        <fullName evidence="4 5">SAC3 family protein B</fullName>
    </submittedName>
</protein>
<sequence>MSFGFGKHSGPTAPPSGPTSFGSFPRPSPPTPSPSPFPDSNLSAGPRFPSPRAFDAHSKARPPSLDNARPVASPSQPYAAPIRTPLLHSGDKKIPVTGDFGSQSHKRPFPSTPQDFGMSTSSKFPHFQNLERSRSPPIQYDEDFLQNPVSDIVERNADVSSDLRHHVATQRRQSPSSTIAGGHSIIHPRPSWSNSQRPATFSQTLGVPGRPGGHTTNSQIERSISSMKNVDTWNSKGLSPENVFQKSSYVNRDLSRRPSLSPPKSRIGTTGGRLPDLQNSQRPSPSADGMNGDTYITRPESHSVSKRSRSPTSSVGQVIQMSSSTEDGTDREEQAKAKRLARFKTELDLVESERGDSIPQGQNVTKRGISSINTNRSAVEKQKSFGDIPPGSMENQDVENEDLLSSSAIVGLCTDMCPEPERGERERKGDLDRYERLDGDRNQTTETLAVKKYNRTAEREAELIRPLPILEKTMDYLLGLLDQPYDDGFLRLYNFMWDRMRAIRMDLRMQHIFNDRAITMLEQMIRLHIIAMHELCEFSRGEGFSEGFDAHLNIEQMNKTSVELFQMYDDHKKRGIFIPTEKEFRGYYALLKLDKHPGYKVEPSELSLDLAKMTAEIRQTLDVLFARDVARSCRTSNFVAFFRHARKASYLQACLMHAHFSKLRTQALASLHSGLQNNQGIPVAHVAKWIGIIEGEGIESLLEYHGFLIKEFEEPYMVKEGPFLNVEKDYPTRCSTLVHRKKSDTIKEDVLSSRQVILLPSEPRKELRSNKNLKDKHVVVQPIKTISPLVSDDGQMDVEAVSSPIRNMQDQPDLETSRSMRNQVDLGKSRDDQPFTGANGMVSVGSPRDNIDAFSSFRTYNMLNQPSPVSPRYGSLIADVDQSIFKGSPQTSPIRHFLPAAKSSNFVWKRQDNFEEPVKSSPEIVVHSEVESIHPEVVSANVGKVLEPASEAESSVVSLLQDDVPMKEMPREELYDVQQKVDDILVDNYDEEVAEAKLRLLLRLWRRHTIRKKNIREQNRLAANAALSSLSLGPPIRQNHDKTTPCRKLNIDQAMNEIYEKRQLSLARWNVSDLVASKLAVKNESSNIICWKVITFSWLQHGKSDIEAMSPLSHLSLDEWLRYKLIPARKDVSEENFVISAPALSVWRKWASSDQSGDFRCFFSVIKNTHSGTFEKNLVGVNAILFPISETLPWDIQKAQLNNLVISLPAEACIPLLITSSYGEDNFTDSCSIVDKLGLKDLDKSRISSYMVFSLNEEVHGQFPGYFSDQKLKEGLLWLASESRSQPVLCCMSIRELFSLHLNSCFNVLDLMGDDKVGPYHCISAFNQALDQSIENIITAANTNSNGWPCPELSLFDLTTAESRAVKQFLPTFGWSSPEEVQPLISALRNCMLPSFSDDISWLNRFYSTEKDIEDQNQLLQDCLIRYLTQSSSMLNLMMATKEARVMAQKYTRLELHDAEYKVVPNWVLIFRRVFNWHINSSASFSCKAYVLEQSVSSFSPRFLDKLELETPKPRYIDHPLFDEMVEVSCSPIVSKRIRSSPPKEGFQNVAAIVSGEYTEERNQCSEIHGLDYSDIRMRKNDAPMVFEDEKGADRLSQLLDQCNILQDEIERKLSIYF</sequence>
<dbReference type="RefSeq" id="XP_021837414.2">
    <property type="nucleotide sequence ID" value="XM_021981722.2"/>
</dbReference>
<keyword evidence="3" id="KW-1185">Reference proteome</keyword>